<evidence type="ECO:0000256" key="5">
    <source>
        <dbReference type="ARBA" id="ARBA00022475"/>
    </source>
</evidence>
<feature type="domain" description="NapC/NirT cytochrome c N-terminal" evidence="19">
    <location>
        <begin position="19"/>
        <end position="189"/>
    </location>
</feature>
<evidence type="ECO:0000256" key="12">
    <source>
        <dbReference type="ARBA" id="ARBA00023004"/>
    </source>
</evidence>
<evidence type="ECO:0000256" key="7">
    <source>
        <dbReference type="ARBA" id="ARBA00022617"/>
    </source>
</evidence>
<reference evidence="21" key="1">
    <citation type="submission" date="2016-10" db="EMBL/GenBank/DDBJ databases">
        <authorList>
            <person name="Varghese N."/>
            <person name="Submissions S."/>
        </authorList>
    </citation>
    <scope>NUCLEOTIDE SEQUENCE [LARGE SCALE GENOMIC DNA]</scope>
    <source>
        <strain evidence="21">DSM 28453</strain>
    </source>
</reference>
<evidence type="ECO:0000256" key="11">
    <source>
        <dbReference type="ARBA" id="ARBA00022989"/>
    </source>
</evidence>
<dbReference type="InterPro" id="IPR038266">
    <property type="entry name" value="NapC/NirT_cytc_sf"/>
</dbReference>
<evidence type="ECO:0000256" key="13">
    <source>
        <dbReference type="ARBA" id="ARBA00023136"/>
    </source>
</evidence>
<feature type="transmembrane region" description="Helical" evidence="18">
    <location>
        <begin position="21"/>
        <end position="41"/>
    </location>
</feature>
<evidence type="ECO:0000256" key="3">
    <source>
        <dbReference type="ARBA" id="ARBA00007395"/>
    </source>
</evidence>
<dbReference type="NCBIfam" id="TIGR02162">
    <property type="entry name" value="torC"/>
    <property type="match status" value="1"/>
</dbReference>
<keyword evidence="4 15" id="KW-0813">Transport</keyword>
<dbReference type="GO" id="GO:0009055">
    <property type="term" value="F:electron transfer activity"/>
    <property type="evidence" value="ECO:0007669"/>
    <property type="project" value="UniProtKB-UniRule"/>
</dbReference>
<evidence type="ECO:0000259" key="19">
    <source>
        <dbReference type="Pfam" id="PF03264"/>
    </source>
</evidence>
<comment type="similarity">
    <text evidence="3">Belongs to the NapC/NirT/NrfH family.</text>
</comment>
<feature type="binding site" description="covalent" evidence="16">
    <location>
        <position position="344"/>
    </location>
    <ligand>
        <name>heme</name>
        <dbReference type="ChEBI" id="CHEBI:30413"/>
        <label>5</label>
    </ligand>
</feature>
<evidence type="ECO:0000256" key="10">
    <source>
        <dbReference type="ARBA" id="ARBA00022982"/>
    </source>
</evidence>
<dbReference type="OrthoDB" id="9811281at2"/>
<dbReference type="InterPro" id="IPR036280">
    <property type="entry name" value="Multihaem_cyt_sf"/>
</dbReference>
<feature type="binding site" description="covalent" evidence="16">
    <location>
        <position position="84"/>
    </location>
    <ligand>
        <name>heme</name>
        <dbReference type="ChEBI" id="CHEBI:30413"/>
        <label>2</label>
    </ligand>
</feature>
<keyword evidence="21" id="KW-1185">Reference proteome</keyword>
<keyword evidence="12 15" id="KW-0408">Iron</keyword>
<feature type="binding site" description="axial binding residue" evidence="17">
    <location>
        <position position="148"/>
    </location>
    <ligand>
        <name>heme</name>
        <dbReference type="ChEBI" id="CHEBI:30413"/>
        <label>3</label>
    </ligand>
    <ligandPart>
        <name>Fe</name>
        <dbReference type="ChEBI" id="CHEBI:18248"/>
    </ligandPart>
</feature>
<feature type="binding site" description="covalent" evidence="16">
    <location>
        <position position="176"/>
    </location>
    <ligand>
        <name>heme</name>
        <dbReference type="ChEBI" id="CHEBI:30413"/>
        <label>4</label>
    </ligand>
</feature>
<keyword evidence="13 15" id="KW-0472">Membrane</keyword>
<dbReference type="GO" id="GO:0009276">
    <property type="term" value="C:Gram-negative-bacterium-type cell wall"/>
    <property type="evidence" value="ECO:0007669"/>
    <property type="project" value="UniProtKB-UniRule"/>
</dbReference>
<dbReference type="InterPro" id="IPR005126">
    <property type="entry name" value="NapC/NirT_cyt_c_N"/>
</dbReference>
<dbReference type="InterPro" id="IPR009154">
    <property type="entry name" value="Membr-bd_4haem_cyt_TorC"/>
</dbReference>
<dbReference type="EMBL" id="FOSZ01000006">
    <property type="protein sequence ID" value="SFL19028.1"/>
    <property type="molecule type" value="Genomic_DNA"/>
</dbReference>
<feature type="binding site" description="axial binding residue" evidence="17">
    <location>
        <position position="180"/>
    </location>
    <ligand>
        <name>heme</name>
        <dbReference type="ChEBI" id="CHEBI:30413"/>
        <label>4</label>
    </ligand>
    <ligandPart>
        <name>Fe</name>
        <dbReference type="ChEBI" id="CHEBI:18248"/>
    </ligandPart>
</feature>
<dbReference type="FunFam" id="1.10.3820.10:FF:000001">
    <property type="entry name" value="Cytochrome c-type protein"/>
    <property type="match status" value="1"/>
</dbReference>
<dbReference type="RefSeq" id="WP_093324835.1">
    <property type="nucleotide sequence ID" value="NZ_FOSZ01000006.1"/>
</dbReference>
<dbReference type="AlphaFoldDB" id="A0A1I4FMA0"/>
<sequence>MGIVGAAKGFWRTLRKPPATISLGVLSVGGFITGIVFWGGFNTALEVTNTEAFCISCHEMRDNVYQELQETVHWENRTGVRATCPDCHVPHEWTNKIARKMQASKEVWGAVFGTINTREKFLAKREELARHEWARLSANGSLECRNCHDYDSMDWDKMSDEAVFYMRPAAELNTGCIECHKGIAHHLPERSADSSPVVAALEGRAATSLSDGQDYFAYRPVTVFAGEDMAEPAGQLNLAARIEVLETKGDKVHFEMKAWRKDKGYGRVLYDDFGLNARVAVLEKEAAQNAELVQAGTPRNDDNTGLDWSQVTVKLWAAADGFVADDEQLWDVAAESYSSSCSSCHAQPDPDHFSTNAWPALFAGMVGFTNMDATEQELVLTYLQNHSSDNSESH</sequence>
<dbReference type="PANTHER" id="PTHR30333">
    <property type="entry name" value="CYTOCHROME C-TYPE PROTEIN"/>
    <property type="match status" value="1"/>
</dbReference>
<keyword evidence="6 15" id="KW-0997">Cell inner membrane</keyword>
<dbReference type="GO" id="GO:0020037">
    <property type="term" value="F:heme binding"/>
    <property type="evidence" value="ECO:0007669"/>
    <property type="project" value="UniProtKB-UniRule"/>
</dbReference>
<feature type="binding site" description="covalent" evidence="16">
    <location>
        <position position="144"/>
    </location>
    <ligand>
        <name>heme</name>
        <dbReference type="ChEBI" id="CHEBI:30413"/>
        <label>3</label>
    </ligand>
</feature>
<evidence type="ECO:0000256" key="14">
    <source>
        <dbReference type="ARBA" id="ARBA00055242"/>
    </source>
</evidence>
<dbReference type="SUPFAM" id="SSF48695">
    <property type="entry name" value="Multiheme cytochromes"/>
    <property type="match status" value="1"/>
</dbReference>
<dbReference type="GO" id="GO:0009061">
    <property type="term" value="P:anaerobic respiration"/>
    <property type="evidence" value="ECO:0007669"/>
    <property type="project" value="TreeGrafter"/>
</dbReference>
<dbReference type="GO" id="GO:0005886">
    <property type="term" value="C:plasma membrane"/>
    <property type="evidence" value="ECO:0007669"/>
    <property type="project" value="UniProtKB-SubCell"/>
</dbReference>
<evidence type="ECO:0000256" key="4">
    <source>
        <dbReference type="ARBA" id="ARBA00022448"/>
    </source>
</evidence>
<feature type="binding site" description="covalent" evidence="16">
    <location>
        <position position="54"/>
    </location>
    <ligand>
        <name>heme</name>
        <dbReference type="ChEBI" id="CHEBI:30413"/>
        <label>1</label>
    </ligand>
</feature>
<evidence type="ECO:0000256" key="2">
    <source>
        <dbReference type="ARBA" id="ARBA00006417"/>
    </source>
</evidence>
<dbReference type="Pfam" id="PF03264">
    <property type="entry name" value="Cytochrom_NNT"/>
    <property type="match status" value="1"/>
</dbReference>
<evidence type="ECO:0000256" key="18">
    <source>
        <dbReference type="SAM" id="Phobius"/>
    </source>
</evidence>
<dbReference type="Proteomes" id="UP000198851">
    <property type="component" value="Unassembled WGS sequence"/>
</dbReference>
<dbReference type="GO" id="GO:0005506">
    <property type="term" value="F:iron ion binding"/>
    <property type="evidence" value="ECO:0007669"/>
    <property type="project" value="UniProtKB-UniRule"/>
</dbReference>
<evidence type="ECO:0000256" key="9">
    <source>
        <dbReference type="ARBA" id="ARBA00022723"/>
    </source>
</evidence>
<evidence type="ECO:0000313" key="21">
    <source>
        <dbReference type="Proteomes" id="UP000198851"/>
    </source>
</evidence>
<feature type="binding site" description="covalent" evidence="16">
    <location>
        <position position="87"/>
    </location>
    <ligand>
        <name>heme</name>
        <dbReference type="ChEBI" id="CHEBI:30413"/>
        <label>2</label>
    </ligand>
</feature>
<dbReference type="InterPro" id="IPR051174">
    <property type="entry name" value="Cytochrome_c-type_ET"/>
</dbReference>
<evidence type="ECO:0000256" key="15">
    <source>
        <dbReference type="PIRNR" id="PIRNR000014"/>
    </source>
</evidence>
<dbReference type="PIRSF" id="PIRSF000014">
    <property type="entry name" value="4_hem_cytch_TorC"/>
    <property type="match status" value="1"/>
</dbReference>
<evidence type="ECO:0000256" key="17">
    <source>
        <dbReference type="PIRSR" id="PIRSR000014-2"/>
    </source>
</evidence>
<evidence type="ECO:0000313" key="20">
    <source>
        <dbReference type="EMBL" id="SFL19028.1"/>
    </source>
</evidence>
<feature type="binding site" description="covalent" evidence="16">
    <location>
        <position position="179"/>
    </location>
    <ligand>
        <name>heme</name>
        <dbReference type="ChEBI" id="CHEBI:30413"/>
        <label>4</label>
    </ligand>
</feature>
<evidence type="ECO:0000256" key="8">
    <source>
        <dbReference type="ARBA" id="ARBA00022692"/>
    </source>
</evidence>
<keyword evidence="11 18" id="KW-1133">Transmembrane helix</keyword>
<accession>A0A1I4FMA0</accession>
<feature type="binding site" description="covalent" evidence="16">
    <location>
        <position position="57"/>
    </location>
    <ligand>
        <name>heme</name>
        <dbReference type="ChEBI" id="CHEBI:30413"/>
        <label>1</label>
    </ligand>
</feature>
<protein>
    <recommendedName>
        <fullName evidence="15">Cytochrome c-type protein</fullName>
    </recommendedName>
</protein>
<feature type="binding site" description="axial binding residue" evidence="17">
    <location>
        <position position="58"/>
    </location>
    <ligand>
        <name>heme</name>
        <dbReference type="ChEBI" id="CHEBI:30413"/>
        <label>1</label>
    </ligand>
    <ligandPart>
        <name>Fe</name>
        <dbReference type="ChEBI" id="CHEBI:18248"/>
    </ligandPart>
</feature>
<evidence type="ECO:0000256" key="1">
    <source>
        <dbReference type="ARBA" id="ARBA00004249"/>
    </source>
</evidence>
<keyword evidence="8 18" id="KW-0812">Transmembrane</keyword>
<feature type="binding site" description="axial binding residue" evidence="17">
    <location>
        <position position="345"/>
    </location>
    <ligand>
        <name>heme</name>
        <dbReference type="ChEBI" id="CHEBI:30413"/>
        <label>5</label>
    </ligand>
    <ligandPart>
        <name>Fe</name>
        <dbReference type="ChEBI" id="CHEBI:18248"/>
    </ligandPart>
</feature>
<evidence type="ECO:0000256" key="6">
    <source>
        <dbReference type="ARBA" id="ARBA00022519"/>
    </source>
</evidence>
<evidence type="ECO:0000256" key="16">
    <source>
        <dbReference type="PIRSR" id="PIRSR000014-1"/>
    </source>
</evidence>
<dbReference type="STRING" id="1280847.SAMN04488036_106155"/>
<comment type="function">
    <text evidence="14">Mediates electron flow from quinones to the NapAB complex.</text>
</comment>
<comment type="similarity">
    <text evidence="2 15">Belongs to the TorC/TorY family.</text>
</comment>
<organism evidence="20 21">
    <name type="scientific">Shimia haliotis</name>
    <dbReference type="NCBI Taxonomy" id="1280847"/>
    <lineage>
        <taxon>Bacteria</taxon>
        <taxon>Pseudomonadati</taxon>
        <taxon>Pseudomonadota</taxon>
        <taxon>Alphaproteobacteria</taxon>
        <taxon>Rhodobacterales</taxon>
        <taxon>Roseobacteraceae</taxon>
    </lineage>
</organism>
<dbReference type="Gene3D" id="1.10.3820.10">
    <property type="entry name" value="Di-heme elbow motif domain"/>
    <property type="match status" value="1"/>
</dbReference>
<comment type="subcellular location">
    <subcellularLocation>
        <location evidence="1">Cell inner membrane</location>
        <topology evidence="1">Single-pass type II membrane protein</topology>
    </subcellularLocation>
</comment>
<name>A0A1I4FMA0_9RHOB</name>
<keyword evidence="9 15" id="KW-0479">Metal-binding</keyword>
<feature type="binding site" description="covalent" evidence="16">
    <location>
        <position position="341"/>
    </location>
    <ligand>
        <name>heme</name>
        <dbReference type="ChEBI" id="CHEBI:30413"/>
        <label>5</label>
    </ligand>
</feature>
<proteinExistence type="inferred from homology"/>
<comment type="PTM">
    <text evidence="16">Binds 5 heme groups per subunit.</text>
</comment>
<feature type="binding site" description="axial binding residue" evidence="17">
    <location>
        <position position="88"/>
    </location>
    <ligand>
        <name>heme</name>
        <dbReference type="ChEBI" id="CHEBI:30413"/>
        <label>2</label>
    </ligand>
    <ligandPart>
        <name>Fe</name>
        <dbReference type="ChEBI" id="CHEBI:18248"/>
    </ligandPart>
</feature>
<dbReference type="PANTHER" id="PTHR30333:SF1">
    <property type="entry name" value="CYTOCHROME C-TYPE PROTEIN NAPC"/>
    <property type="match status" value="1"/>
</dbReference>
<keyword evidence="10 15" id="KW-0249">Electron transport</keyword>
<keyword evidence="7 15" id="KW-0349">Heme</keyword>
<feature type="binding site" description="covalent" evidence="16">
    <location>
        <position position="147"/>
    </location>
    <ligand>
        <name>heme</name>
        <dbReference type="ChEBI" id="CHEBI:30413"/>
        <label>3</label>
    </ligand>
</feature>
<keyword evidence="5 15" id="KW-1003">Cell membrane</keyword>
<gene>
    <name evidence="20" type="ORF">SAMN04488036_106155</name>
</gene>